<proteinExistence type="predicted"/>
<evidence type="ECO:0000313" key="1">
    <source>
        <dbReference type="EMBL" id="PYE82073.1"/>
    </source>
</evidence>
<dbReference type="Proteomes" id="UP000248054">
    <property type="component" value="Unassembled WGS sequence"/>
</dbReference>
<evidence type="ECO:0000313" key="2">
    <source>
        <dbReference type="Proteomes" id="UP000248054"/>
    </source>
</evidence>
<keyword evidence="2" id="KW-1185">Reference proteome</keyword>
<reference evidence="1 2" key="1">
    <citation type="submission" date="2018-06" db="EMBL/GenBank/DDBJ databases">
        <title>Genomic Encyclopedia of Type Strains, Phase III (KMG-III): the genomes of soil and plant-associated and newly described type strains.</title>
        <authorList>
            <person name="Whitman W."/>
        </authorList>
    </citation>
    <scope>NUCLEOTIDE SEQUENCE [LARGE SCALE GENOMIC DNA]</scope>
    <source>
        <strain evidence="1 2">CECT 7945</strain>
    </source>
</reference>
<protein>
    <recommendedName>
        <fullName evidence="3">TraB family protein</fullName>
    </recommendedName>
</protein>
<dbReference type="AlphaFoldDB" id="A0A2V4XK86"/>
<name>A0A2V4XK86_9FLAO</name>
<dbReference type="RefSeq" id="WP_110475423.1">
    <property type="nucleotide sequence ID" value="NZ_BMWQ01000002.1"/>
</dbReference>
<organism evidence="1 2">
    <name type="scientific">Winogradskyella epiphytica</name>
    <dbReference type="NCBI Taxonomy" id="262005"/>
    <lineage>
        <taxon>Bacteria</taxon>
        <taxon>Pseudomonadati</taxon>
        <taxon>Bacteroidota</taxon>
        <taxon>Flavobacteriia</taxon>
        <taxon>Flavobacteriales</taxon>
        <taxon>Flavobacteriaceae</taxon>
        <taxon>Winogradskyella</taxon>
    </lineage>
</organism>
<dbReference type="OrthoDB" id="700091at2"/>
<gene>
    <name evidence="1" type="ORF">DFQ11_102653</name>
</gene>
<accession>A0A2V4XK86</accession>
<sequence length="253" mass="29296">MNYSIKFIKITLGLLIIFSITSCNSLWLKYSGVLDEKPKLKVISNGQKNVTYLPLHHIGREEYYDDMSKKIDSLQNLKYIVFYETVTTDLKDSSEYINYAKKFRKIHGDFGAGNGYLDTINNKIYGSIKYDEKYKMMNQPKFFEMGVDSLSAINADVKLEELISAFEKKNGTIKLNKCDLKTSLESDYSCEALNKKLKKDFKKNFTLGMRNENLAELITNSNSNKIFVIYGARHFKGILKELKSIDKNWKEKK</sequence>
<comment type="caution">
    <text evidence="1">The sequence shown here is derived from an EMBL/GenBank/DDBJ whole genome shotgun (WGS) entry which is preliminary data.</text>
</comment>
<dbReference type="PROSITE" id="PS51257">
    <property type="entry name" value="PROKAR_LIPOPROTEIN"/>
    <property type="match status" value="1"/>
</dbReference>
<dbReference type="EMBL" id="QJTD01000002">
    <property type="protein sequence ID" value="PYE82073.1"/>
    <property type="molecule type" value="Genomic_DNA"/>
</dbReference>
<evidence type="ECO:0008006" key="3">
    <source>
        <dbReference type="Google" id="ProtNLM"/>
    </source>
</evidence>